<dbReference type="Proteomes" id="UP000029665">
    <property type="component" value="Unassembled WGS sequence"/>
</dbReference>
<dbReference type="AlphaFoldDB" id="A0A060SD44"/>
<protein>
    <submittedName>
        <fullName evidence="1">Uncharacterized protein</fullName>
    </submittedName>
</protein>
<dbReference type="EMBL" id="CCBP010000112">
    <property type="protein sequence ID" value="CDO72422.1"/>
    <property type="molecule type" value="Genomic_DNA"/>
</dbReference>
<dbReference type="HOGENOM" id="CLU_2237963_0_0_1"/>
<evidence type="ECO:0000313" key="2">
    <source>
        <dbReference type="Proteomes" id="UP000029665"/>
    </source>
</evidence>
<evidence type="ECO:0000313" key="1">
    <source>
        <dbReference type="EMBL" id="CDO72422.1"/>
    </source>
</evidence>
<proteinExistence type="predicted"/>
<organism evidence="1 2">
    <name type="scientific">Pycnoporus cinnabarinus</name>
    <name type="common">Cinnabar-red polypore</name>
    <name type="synonym">Trametes cinnabarina</name>
    <dbReference type="NCBI Taxonomy" id="5643"/>
    <lineage>
        <taxon>Eukaryota</taxon>
        <taxon>Fungi</taxon>
        <taxon>Dikarya</taxon>
        <taxon>Basidiomycota</taxon>
        <taxon>Agaricomycotina</taxon>
        <taxon>Agaricomycetes</taxon>
        <taxon>Polyporales</taxon>
        <taxon>Polyporaceae</taxon>
        <taxon>Trametes</taxon>
    </lineage>
</organism>
<keyword evidence="2" id="KW-1185">Reference proteome</keyword>
<comment type="caution">
    <text evidence="1">The sequence shown here is derived from an EMBL/GenBank/DDBJ whole genome shotgun (WGS) entry which is preliminary data.</text>
</comment>
<accession>A0A060SD44</accession>
<name>A0A060SD44_PYCCI</name>
<sequence length="105" mass="11318">MANRVASSSLQNHSPPSSAFGDVAKVLKYLSSMDPLEDEQLQSRRAVSAAMGAPLSDTEVALALFAEEAEGLLNTCAVHQYHSRRASLAKDRLQCLAAGKREFRA</sequence>
<gene>
    <name evidence="1" type="ORF">BN946_scf184977.g122</name>
</gene>
<reference evidence="1" key="1">
    <citation type="submission" date="2014-01" db="EMBL/GenBank/DDBJ databases">
        <title>The genome of the white-rot fungus Pycnoporus cinnabarinus: a basidiomycete model with a versatile arsenal for lignocellulosic biomass breakdown.</title>
        <authorList>
            <person name="Levasseur A."/>
            <person name="Lomascolo A."/>
            <person name="Ruiz-Duenas F.J."/>
            <person name="Uzan E."/>
            <person name="Piumi F."/>
            <person name="Kues U."/>
            <person name="Ram A.F.J."/>
            <person name="Murat C."/>
            <person name="Haon M."/>
            <person name="Benoit I."/>
            <person name="Arfi Y."/>
            <person name="Chevret D."/>
            <person name="Drula E."/>
            <person name="Kwon M.J."/>
            <person name="Gouret P."/>
            <person name="Lesage-Meessen L."/>
            <person name="Lombard V."/>
            <person name="Mariette J."/>
            <person name="Noirot C."/>
            <person name="Park J."/>
            <person name="Patyshakuliyeva A."/>
            <person name="Wieneger R.A.B."/>
            <person name="Wosten H.A.B."/>
            <person name="Martin F."/>
            <person name="Coutinho P.M."/>
            <person name="de Vries R."/>
            <person name="Martinez A.T."/>
            <person name="Klopp C."/>
            <person name="Pontarotti P."/>
            <person name="Henrissat B."/>
            <person name="Record E."/>
        </authorList>
    </citation>
    <scope>NUCLEOTIDE SEQUENCE [LARGE SCALE GENOMIC DNA]</scope>
    <source>
        <strain evidence="1">BRFM137</strain>
    </source>
</reference>